<evidence type="ECO:0000256" key="2">
    <source>
        <dbReference type="ARBA" id="ARBA00022670"/>
    </source>
</evidence>
<dbReference type="CDD" id="cd04275">
    <property type="entry name" value="ZnMc_pappalysin_like"/>
    <property type="match status" value="1"/>
</dbReference>
<dbReference type="GO" id="GO:0006508">
    <property type="term" value="P:proteolysis"/>
    <property type="evidence" value="ECO:0007669"/>
    <property type="project" value="UniProtKB-KW"/>
</dbReference>
<evidence type="ECO:0000256" key="1">
    <source>
        <dbReference type="ARBA" id="ARBA00008721"/>
    </source>
</evidence>
<sequence>MLLLGAIFAYTSANSQNFTISPLPDYSGTANSKSNHAHNEKCAHGVLEEMLVKEMGYFGTKDFFENWIDSKIEAQRNQPLSIARTQEEIRLIPVVVHVIHNGTPIGQGANVPLSQIESQIRTLNEDFRRLNQDANRTPAEFLPVAADAKIEFVLAKQDPNGLPTNGIVRIQGPKTSYAPQDASQIGQLSQWNPDEYLNIWVVPLNQPFIGYASFPVSDLPGLNFSPAPAITDGVTVDFRFFGSGGNAIGASLGRTATHEVGHYFGLRHIWGDGGCGVDDFVSDTPEQDNSNNTCNDNPSRFSCGSNDMIQNYMDYTPDACMNIFTRGQVERFNAVLANSPRRRTLVNNRATQEPVLVDRDLAISRIIEPGNFACSPIISPSVQVKNAGQQTITSARVELRRNGSVIESRRFTLNLVTGADATLSFNNFNLLPDGNEVEFRVVQVNDNSDENSANNSLTSSPVLQQAASLPLSLNLASIPSSWSITNPDGSFTWEPTRLTISGTQQDLIYIRHYEYEAPGELDYFISPIIDLSANPNAQLVFELAHAPYNQPGFQDDLIVAVSTDCGNTFQIADATYDKSGVSLETSNPTLNEFIPTQNSQFRTELVNLSPFADLGQVRIAFISVNSYGNNIYLRNIRILKEEQFKYELTMNEVILPTPISDGRYEEEVIRVTNTGNLPVSRFVFTRSINGSSTQAFVAEGAPVAPGASFNLTGGNSTREGVNRLNYGVIFPNFDQNIGNESELERFVIEDSQNTLVPWRQNFNFSTSIDPWRTINPEENRDSWRTIPTNNSSNNVNGVQNPQPGNSYWLGSPIFNLSNRTQASVFFDYAVGEMAPSTRLTLFASSNAGETYIPVWEAVGEDLRTTSANIASPSNASDFRREFVNLTEFTGNGNQSVRLAFALDAGEGFNTPIYLDNIELFLTANPQPVIPTEGMSILYPNPASDYFNIAFNLPRYENVTIQIVSASGQVLQQVVYPNTLNQTYSFSREIFPPGFYIVRINSNTISETKKLIIN</sequence>
<evidence type="ECO:0000256" key="6">
    <source>
        <dbReference type="ARBA" id="ARBA00022833"/>
    </source>
</evidence>
<dbReference type="InterPro" id="IPR026444">
    <property type="entry name" value="Secre_tail"/>
</dbReference>
<keyword evidence="7" id="KW-0482">Metalloprotease</keyword>
<evidence type="ECO:0000256" key="8">
    <source>
        <dbReference type="ARBA" id="ARBA00023157"/>
    </source>
</evidence>
<dbReference type="GO" id="GO:0008237">
    <property type="term" value="F:metallopeptidase activity"/>
    <property type="evidence" value="ECO:0007669"/>
    <property type="project" value="UniProtKB-KW"/>
</dbReference>
<evidence type="ECO:0000256" key="5">
    <source>
        <dbReference type="ARBA" id="ARBA00022801"/>
    </source>
</evidence>
<dbReference type="SUPFAM" id="SSF55486">
    <property type="entry name" value="Metalloproteases ('zincins'), catalytic domain"/>
    <property type="match status" value="1"/>
</dbReference>
<evidence type="ECO:0000259" key="9">
    <source>
        <dbReference type="Pfam" id="PF05572"/>
    </source>
</evidence>
<dbReference type="InterPro" id="IPR008754">
    <property type="entry name" value="Peptidase_M43"/>
</dbReference>
<proteinExistence type="inferred from homology"/>
<keyword evidence="12" id="KW-1185">Reference proteome</keyword>
<evidence type="ECO:0000313" key="12">
    <source>
        <dbReference type="Proteomes" id="UP000199564"/>
    </source>
</evidence>
<dbReference type="STRING" id="226506.SAMN04488519_11343"/>
<organism evidence="11 12">
    <name type="scientific">Algoriphagus ornithinivorans</name>
    <dbReference type="NCBI Taxonomy" id="226506"/>
    <lineage>
        <taxon>Bacteria</taxon>
        <taxon>Pseudomonadati</taxon>
        <taxon>Bacteroidota</taxon>
        <taxon>Cytophagia</taxon>
        <taxon>Cytophagales</taxon>
        <taxon>Cyclobacteriaceae</taxon>
        <taxon>Algoriphagus</taxon>
    </lineage>
</organism>
<evidence type="ECO:0000256" key="3">
    <source>
        <dbReference type="ARBA" id="ARBA00022723"/>
    </source>
</evidence>
<dbReference type="InterPro" id="IPR013783">
    <property type="entry name" value="Ig-like_fold"/>
</dbReference>
<dbReference type="NCBIfam" id="TIGR04183">
    <property type="entry name" value="Por_Secre_tail"/>
    <property type="match status" value="1"/>
</dbReference>
<dbReference type="EMBL" id="FOVW01000013">
    <property type="protein sequence ID" value="SFO74863.1"/>
    <property type="molecule type" value="Genomic_DNA"/>
</dbReference>
<dbReference type="Proteomes" id="UP000199564">
    <property type="component" value="Unassembled WGS sequence"/>
</dbReference>
<keyword evidence="5" id="KW-0378">Hydrolase</keyword>
<keyword evidence="4" id="KW-0732">Signal</keyword>
<dbReference type="NCBIfam" id="NF038128">
    <property type="entry name" value="choice_anch_J"/>
    <property type="match status" value="1"/>
</dbReference>
<gene>
    <name evidence="11" type="ORF">SAMN04488519_11343</name>
</gene>
<evidence type="ECO:0000313" key="11">
    <source>
        <dbReference type="EMBL" id="SFO74863.1"/>
    </source>
</evidence>
<feature type="domain" description="Peptidase M43 pregnancy-associated plasma-A" evidence="9">
    <location>
        <begin position="190"/>
        <end position="337"/>
    </location>
</feature>
<keyword evidence="8" id="KW-1015">Disulfide bond</keyword>
<dbReference type="Pfam" id="PF05572">
    <property type="entry name" value="Peptidase_M43"/>
    <property type="match status" value="1"/>
</dbReference>
<dbReference type="PANTHER" id="PTHR47466:SF1">
    <property type="entry name" value="METALLOPROTEASE MEP1 (AFU_ORTHOLOGUE AFUA_1G07730)-RELATED"/>
    <property type="match status" value="1"/>
</dbReference>
<keyword evidence="3" id="KW-0479">Metal-binding</keyword>
<dbReference type="Gene3D" id="2.60.120.200">
    <property type="match status" value="1"/>
</dbReference>
<dbReference type="GO" id="GO:0046872">
    <property type="term" value="F:metal ion binding"/>
    <property type="evidence" value="ECO:0007669"/>
    <property type="project" value="UniProtKB-KW"/>
</dbReference>
<dbReference type="Gene3D" id="2.60.40.10">
    <property type="entry name" value="Immunoglobulins"/>
    <property type="match status" value="1"/>
</dbReference>
<evidence type="ECO:0000256" key="4">
    <source>
        <dbReference type="ARBA" id="ARBA00022729"/>
    </source>
</evidence>
<comment type="similarity">
    <text evidence="1">Belongs to the peptidase M43B family.</text>
</comment>
<accession>A0A1I5JQS9</accession>
<dbReference type="Gene3D" id="3.40.390.10">
    <property type="entry name" value="Collagenase (Catalytic Domain)"/>
    <property type="match status" value="1"/>
</dbReference>
<dbReference type="PANTHER" id="PTHR47466">
    <property type="match status" value="1"/>
</dbReference>
<evidence type="ECO:0000256" key="7">
    <source>
        <dbReference type="ARBA" id="ARBA00023049"/>
    </source>
</evidence>
<feature type="domain" description="Secretion system C-terminal sorting" evidence="10">
    <location>
        <begin position="937"/>
        <end position="1012"/>
    </location>
</feature>
<keyword evidence="2" id="KW-0645">Protease</keyword>
<name>A0A1I5JQS9_9BACT</name>
<keyword evidence="6" id="KW-0862">Zinc</keyword>
<dbReference type="AlphaFoldDB" id="A0A1I5JQS9"/>
<reference evidence="12" key="1">
    <citation type="submission" date="2016-10" db="EMBL/GenBank/DDBJ databases">
        <authorList>
            <person name="Varghese N."/>
            <person name="Submissions S."/>
        </authorList>
    </citation>
    <scope>NUCLEOTIDE SEQUENCE [LARGE SCALE GENOMIC DNA]</scope>
    <source>
        <strain evidence="12">DSM 15282</strain>
    </source>
</reference>
<dbReference type="Pfam" id="PF18962">
    <property type="entry name" value="Por_Secre_tail"/>
    <property type="match status" value="1"/>
</dbReference>
<protein>
    <submittedName>
        <fullName evidence="11">Por secretion system C-terminal sorting domain-containing protein</fullName>
    </submittedName>
</protein>
<evidence type="ECO:0000259" key="10">
    <source>
        <dbReference type="Pfam" id="PF18962"/>
    </source>
</evidence>
<dbReference type="InterPro" id="IPR024079">
    <property type="entry name" value="MetalloPept_cat_dom_sf"/>
</dbReference>